<dbReference type="InterPro" id="IPR006439">
    <property type="entry name" value="HAD-SF_hydro_IA"/>
</dbReference>
<dbReference type="InterPro" id="IPR044924">
    <property type="entry name" value="HAD-SF_hydro_IA_REG-2-like_cap"/>
</dbReference>
<organism evidence="1 2">
    <name type="scientific">Heterobasidion irregulare (strain TC 32-1)</name>
    <dbReference type="NCBI Taxonomy" id="747525"/>
    <lineage>
        <taxon>Eukaryota</taxon>
        <taxon>Fungi</taxon>
        <taxon>Dikarya</taxon>
        <taxon>Basidiomycota</taxon>
        <taxon>Agaricomycotina</taxon>
        <taxon>Agaricomycetes</taxon>
        <taxon>Russulales</taxon>
        <taxon>Bondarzewiaceae</taxon>
        <taxon>Heterobasidion</taxon>
        <taxon>Heterobasidion annosum species complex</taxon>
    </lineage>
</organism>
<accession>W4K3E3</accession>
<protein>
    <submittedName>
        <fullName evidence="1">Uncharacterized protein</fullName>
    </submittedName>
</protein>
<dbReference type="NCBIfam" id="TIGR01549">
    <property type="entry name" value="HAD-SF-IA-v1"/>
    <property type="match status" value="1"/>
</dbReference>
<dbReference type="AlphaFoldDB" id="W4K3E3"/>
<dbReference type="PANTHER" id="PTHR46191:SF2">
    <property type="entry name" value="HALOACID DEHALOGENASE-LIKE HYDROLASE DOMAIN-CONTAINING PROTEIN 3"/>
    <property type="match status" value="1"/>
</dbReference>
<dbReference type="PANTHER" id="PTHR46191">
    <property type="match status" value="1"/>
</dbReference>
<dbReference type="FunCoup" id="W4K3E3">
    <property type="interactions" value="205"/>
</dbReference>
<dbReference type="InterPro" id="IPR036412">
    <property type="entry name" value="HAD-like_sf"/>
</dbReference>
<dbReference type="GO" id="GO:0005634">
    <property type="term" value="C:nucleus"/>
    <property type="evidence" value="ECO:0007669"/>
    <property type="project" value="TreeGrafter"/>
</dbReference>
<dbReference type="InterPro" id="IPR051828">
    <property type="entry name" value="HAD-like_hydrolase_domain"/>
</dbReference>
<name>W4K3E3_HETIT</name>
<dbReference type="InterPro" id="IPR023214">
    <property type="entry name" value="HAD_sf"/>
</dbReference>
<sequence>MPTAPSIIRLVSFDALHTIITPRLPIHVQYSEIFTPYLGVLDPDSITRSFKFALKQVSIERPAYRKGVSAWWEEVIRRTAIGAGADAQAVSQSLDEIVPRLIHRFSSKEGYKLFDDTVETLEALKEMNVRTALVTGADSRILLALEDLGVLHMFSPIITADKECLNKPSMSIFLCACVRGGVKPQEAVHVGDDIHDDYWSSWYAGYHPLLLRRPGAIGAGERKERGEDTSTIRVVSGLDKVVRWVFRRNGQRSGEAQCDLEGLG</sequence>
<dbReference type="SUPFAM" id="SSF56784">
    <property type="entry name" value="HAD-like"/>
    <property type="match status" value="1"/>
</dbReference>
<reference evidence="1 2" key="1">
    <citation type="journal article" date="2012" name="New Phytol.">
        <title>Insight into trade-off between wood decay and parasitism from the genome of a fungal forest pathogen.</title>
        <authorList>
            <person name="Olson A."/>
            <person name="Aerts A."/>
            <person name="Asiegbu F."/>
            <person name="Belbahri L."/>
            <person name="Bouzid O."/>
            <person name="Broberg A."/>
            <person name="Canback B."/>
            <person name="Coutinho P.M."/>
            <person name="Cullen D."/>
            <person name="Dalman K."/>
            <person name="Deflorio G."/>
            <person name="van Diepen L.T."/>
            <person name="Dunand C."/>
            <person name="Duplessis S."/>
            <person name="Durling M."/>
            <person name="Gonthier P."/>
            <person name="Grimwood J."/>
            <person name="Fossdal C.G."/>
            <person name="Hansson D."/>
            <person name="Henrissat B."/>
            <person name="Hietala A."/>
            <person name="Himmelstrand K."/>
            <person name="Hoffmeister D."/>
            <person name="Hogberg N."/>
            <person name="James T.Y."/>
            <person name="Karlsson M."/>
            <person name="Kohler A."/>
            <person name="Kues U."/>
            <person name="Lee Y.H."/>
            <person name="Lin Y.C."/>
            <person name="Lind M."/>
            <person name="Lindquist E."/>
            <person name="Lombard V."/>
            <person name="Lucas S."/>
            <person name="Lunden K."/>
            <person name="Morin E."/>
            <person name="Murat C."/>
            <person name="Park J."/>
            <person name="Raffaello T."/>
            <person name="Rouze P."/>
            <person name="Salamov A."/>
            <person name="Schmutz J."/>
            <person name="Solheim H."/>
            <person name="Stahlberg J."/>
            <person name="Velez H."/>
            <person name="de Vries R.P."/>
            <person name="Wiebenga A."/>
            <person name="Woodward S."/>
            <person name="Yakovlev I."/>
            <person name="Garbelotto M."/>
            <person name="Martin F."/>
            <person name="Grigoriev I.V."/>
            <person name="Stenlid J."/>
        </authorList>
    </citation>
    <scope>NUCLEOTIDE SEQUENCE [LARGE SCALE GENOMIC DNA]</scope>
    <source>
        <strain evidence="1 2">TC 32-1</strain>
    </source>
</reference>
<proteinExistence type="predicted"/>
<evidence type="ECO:0000313" key="2">
    <source>
        <dbReference type="Proteomes" id="UP000030671"/>
    </source>
</evidence>
<dbReference type="Proteomes" id="UP000030671">
    <property type="component" value="Unassembled WGS sequence"/>
</dbReference>
<keyword evidence="2" id="KW-1185">Reference proteome</keyword>
<dbReference type="RefSeq" id="XP_009547110.1">
    <property type="nucleotide sequence ID" value="XM_009548815.1"/>
</dbReference>
<dbReference type="GeneID" id="20670596"/>
<dbReference type="EMBL" id="KI925459">
    <property type="protein sequence ID" value="ETW80348.1"/>
    <property type="molecule type" value="Genomic_DNA"/>
</dbReference>
<evidence type="ECO:0000313" key="1">
    <source>
        <dbReference type="EMBL" id="ETW80348.1"/>
    </source>
</evidence>
<dbReference type="KEGG" id="hir:HETIRDRAFT_319426"/>
<dbReference type="OrthoDB" id="444127at2759"/>
<dbReference type="Gene3D" id="3.40.50.1000">
    <property type="entry name" value="HAD superfamily/HAD-like"/>
    <property type="match status" value="1"/>
</dbReference>
<gene>
    <name evidence="1" type="ORF">HETIRDRAFT_319426</name>
</gene>
<dbReference type="Pfam" id="PF00702">
    <property type="entry name" value="Hydrolase"/>
    <property type="match status" value="1"/>
</dbReference>
<dbReference type="Gene3D" id="1.10.150.720">
    <property type="entry name" value="Haloacid dehalogenase-like hydrolase"/>
    <property type="match status" value="1"/>
</dbReference>
<dbReference type="GO" id="GO:0016791">
    <property type="term" value="F:phosphatase activity"/>
    <property type="evidence" value="ECO:0007669"/>
    <property type="project" value="UniProtKB-ARBA"/>
</dbReference>
<dbReference type="eggNOG" id="KOG3085">
    <property type="taxonomic scope" value="Eukaryota"/>
</dbReference>
<dbReference type="InParanoid" id="W4K3E3"/>
<dbReference type="HOGENOM" id="CLU_045011_8_0_1"/>